<name>A0A067MGH5_BOTB1</name>
<dbReference type="InParanoid" id="A0A067MGH5"/>
<gene>
    <name evidence="1" type="ORF">BOTBODRAFT_177968</name>
</gene>
<dbReference type="AlphaFoldDB" id="A0A067MGH5"/>
<protein>
    <submittedName>
        <fullName evidence="1">Uncharacterized protein</fullName>
    </submittedName>
</protein>
<reference evidence="2" key="1">
    <citation type="journal article" date="2014" name="Proc. Natl. Acad. Sci. U.S.A.">
        <title>Extensive sampling of basidiomycete genomes demonstrates inadequacy of the white-rot/brown-rot paradigm for wood decay fungi.</title>
        <authorList>
            <person name="Riley R."/>
            <person name="Salamov A.A."/>
            <person name="Brown D.W."/>
            <person name="Nagy L.G."/>
            <person name="Floudas D."/>
            <person name="Held B.W."/>
            <person name="Levasseur A."/>
            <person name="Lombard V."/>
            <person name="Morin E."/>
            <person name="Otillar R."/>
            <person name="Lindquist E.A."/>
            <person name="Sun H."/>
            <person name="LaButti K.M."/>
            <person name="Schmutz J."/>
            <person name="Jabbour D."/>
            <person name="Luo H."/>
            <person name="Baker S.E."/>
            <person name="Pisabarro A.G."/>
            <person name="Walton J.D."/>
            <person name="Blanchette R.A."/>
            <person name="Henrissat B."/>
            <person name="Martin F."/>
            <person name="Cullen D."/>
            <person name="Hibbett D.S."/>
            <person name="Grigoriev I.V."/>
        </authorList>
    </citation>
    <scope>NUCLEOTIDE SEQUENCE [LARGE SCALE GENOMIC DNA]</scope>
    <source>
        <strain evidence="2">FD-172 SS1</strain>
    </source>
</reference>
<evidence type="ECO:0000313" key="1">
    <source>
        <dbReference type="EMBL" id="KDQ10681.1"/>
    </source>
</evidence>
<keyword evidence="2" id="KW-1185">Reference proteome</keyword>
<proteinExistence type="predicted"/>
<evidence type="ECO:0000313" key="2">
    <source>
        <dbReference type="Proteomes" id="UP000027195"/>
    </source>
</evidence>
<sequence length="278" mass="30070">MVCPPLPSPNCPSSWLPLPPFLPLVLAAPFQYSPFPPQALALAVPAPVLLVSRGPRLAATINILTTLSWSPTAILAALALALFITAHGLASSHNPLSRLPPSPPFSWFRPLRPRPPFSRLPLVTTFSRLLSHSSLILVATLAPRGLLSRASRPRGLFLQPSPLPPFSRLSPVLTVPSLAAPTTRPSFSRPHSCGSVLEEPIFAAPILTALALAGFACSRGPFSCHSLCLHSRRSCPRLPLHDPHSHDPCLLLPRLPFIFLHKISEPVMPFLHLLPLDH</sequence>
<dbReference type="HOGENOM" id="CLU_1001122_0_0_1"/>
<dbReference type="Proteomes" id="UP000027195">
    <property type="component" value="Unassembled WGS sequence"/>
</dbReference>
<accession>A0A067MGH5</accession>
<dbReference type="EMBL" id="KL198065">
    <property type="protein sequence ID" value="KDQ10681.1"/>
    <property type="molecule type" value="Genomic_DNA"/>
</dbReference>
<organism evidence="1 2">
    <name type="scientific">Botryobasidium botryosum (strain FD-172 SS1)</name>
    <dbReference type="NCBI Taxonomy" id="930990"/>
    <lineage>
        <taxon>Eukaryota</taxon>
        <taxon>Fungi</taxon>
        <taxon>Dikarya</taxon>
        <taxon>Basidiomycota</taxon>
        <taxon>Agaricomycotina</taxon>
        <taxon>Agaricomycetes</taxon>
        <taxon>Cantharellales</taxon>
        <taxon>Botryobasidiaceae</taxon>
        <taxon>Botryobasidium</taxon>
    </lineage>
</organism>